<gene>
    <name evidence="3" type="ORF">PGT21_015783</name>
</gene>
<dbReference type="OrthoDB" id="10355283at2759"/>
<evidence type="ECO:0000256" key="1">
    <source>
        <dbReference type="SAM" id="MobiDB-lite"/>
    </source>
</evidence>
<keyword evidence="2" id="KW-0732">Signal</keyword>
<keyword evidence="4" id="KW-1185">Reference proteome</keyword>
<feature type="region of interest" description="Disordered" evidence="1">
    <location>
        <begin position="197"/>
        <end position="327"/>
    </location>
</feature>
<evidence type="ECO:0008006" key="5">
    <source>
        <dbReference type="Google" id="ProtNLM"/>
    </source>
</evidence>
<name>A0A5B0N487_PUCGR</name>
<evidence type="ECO:0000313" key="3">
    <source>
        <dbReference type="EMBL" id="KAA1084055.1"/>
    </source>
</evidence>
<feature type="compositionally biased region" description="Polar residues" evidence="1">
    <location>
        <begin position="62"/>
        <end position="72"/>
    </location>
</feature>
<comment type="caution">
    <text evidence="3">The sequence shown here is derived from an EMBL/GenBank/DDBJ whole genome shotgun (WGS) entry which is preliminary data.</text>
</comment>
<feature type="compositionally biased region" description="Low complexity" evidence="1">
    <location>
        <begin position="284"/>
        <end position="318"/>
    </location>
</feature>
<sequence>MIRSVLHWFILVMRLFGWWASCGGSRSYVLALEATGSRSSHYSYHELLSDGTSFVDRPSQRLSCQESSTPTESVPFPLNSEGQRYRETGKRKQIADTEEMSSQSMRATREDGTWPGPSGSSTTGPADRTQLFKPKPIRTAERRFSKTIKKISLANPKSRGSAFTEYGPSLSQPEKDRSNSPIILDSQHDMLNSQHTPQEFIQPDPTTHDAPTAGNPIAIDHPREDQEPATSQPPVVPQIVVPSSKDPQKHLDAGESQPSIIPPTVKPVKEKTKKHQRPKKVKKLVLLSELISPSVEPPSIASSSVESPSIAPSSVEPPSVEPPSIAPSSVVLPPAVRPSIAPPPVAPSSIVPPSVAPPSMVQPSMVPPSMVPSSIVPPSVAPSSIVPPSVAPPSIVPPSMVQPSMVPPSMVPPSMVPPSMVPPSIVPSSIVQPSMVPPSMVPLSMVPPSMVPSSIVLPSFTAPPFIPPPFFMQTSRNLNRDQRTKKMKMHFDPIVMPLKQNIPKYQWYDNSRVSVFPPFVVPASHNHPQTNRDAERIPPQAVPVNSIPASGMPKNDQHSQKLKMPVLQSAAVPENHASKKTLEAQQFQRESIQAPLAPAVGEKTEKRKRPKNMQAPSPVPSPQATPSSVAQPSVISAPVFPPPGARPPVVDPPVIAPPGHAPPVARPPIYSPSFFIPMINKFSKDQRNEKLKMPFIHPNFMPVSQNDKDKWGKNNQVLPSVVAPGRTFIEQTLQATKQPEKTRSSAVVSASDEAQQSQQAKKLKLSVIPPPFIPPPSYNRPAINNVKKDQRAEKLKMPFGTRVNPRDSMPVSKNSKKDKWDKRLKMSVLPSVTVPVNHDPKKNMDTETIQRQIVTPGMPIREIPKKDLKAKILETQVVTSQASRQTSHLSSKVSELENLSGNSHSSVPLVRAQDAYAYYSHQALSWFPKEVNPKAARGSNTLARLFLNSIGDLKVMDTLARMHGSKRIMIPFTYDLIAKDWRKGNWTRTKTLWELFWKKFDEAAENASEEEVLMAFLWISDYISETVIPSLDGFYTYEQRIRQCALHLNSRQAALLKYMSIGTAKIYQMKPDYADEAAEKIFRSFLSDRARSGFGNLEQPALSHLHKFVLRKLDGIAEEIIEKGCSPEERVGKMPRIISGSDKADPVLFFMGNERSSIGGYSKQTLVETSDLDPLLRALTDMVFTTYQHQQEFMFQPERIQRFFFERNLYARSN</sequence>
<feature type="compositionally biased region" description="Polar residues" evidence="1">
    <location>
        <begin position="624"/>
        <end position="634"/>
    </location>
</feature>
<dbReference type="Proteomes" id="UP000324748">
    <property type="component" value="Unassembled WGS sequence"/>
</dbReference>
<feature type="compositionally biased region" description="Basic residues" evidence="1">
    <location>
        <begin position="271"/>
        <end position="283"/>
    </location>
</feature>
<feature type="compositionally biased region" description="Basic and acidic residues" evidence="1">
    <location>
        <begin position="83"/>
        <end position="95"/>
    </location>
</feature>
<feature type="region of interest" description="Disordered" evidence="1">
    <location>
        <begin position="880"/>
        <end position="904"/>
    </location>
</feature>
<feature type="region of interest" description="Disordered" evidence="1">
    <location>
        <begin position="800"/>
        <end position="820"/>
    </location>
</feature>
<dbReference type="EMBL" id="VSWC01000118">
    <property type="protein sequence ID" value="KAA1084055.1"/>
    <property type="molecule type" value="Genomic_DNA"/>
</dbReference>
<evidence type="ECO:0000256" key="2">
    <source>
        <dbReference type="SAM" id="SignalP"/>
    </source>
</evidence>
<accession>A0A5B0N487</accession>
<evidence type="ECO:0000313" key="4">
    <source>
        <dbReference type="Proteomes" id="UP000324748"/>
    </source>
</evidence>
<protein>
    <recommendedName>
        <fullName evidence="5">Golgi to ER traffic-protein</fullName>
    </recommendedName>
</protein>
<feature type="region of interest" description="Disordered" evidence="1">
    <location>
        <begin position="576"/>
        <end position="635"/>
    </location>
</feature>
<feature type="signal peptide" evidence="2">
    <location>
        <begin position="1"/>
        <end position="20"/>
    </location>
</feature>
<dbReference type="AlphaFoldDB" id="A0A5B0N487"/>
<feature type="region of interest" description="Disordered" evidence="1">
    <location>
        <begin position="525"/>
        <end position="560"/>
    </location>
</feature>
<reference evidence="3 4" key="1">
    <citation type="submission" date="2019-05" db="EMBL/GenBank/DDBJ databases">
        <title>Emergence of the Ug99 lineage of the wheat stem rust pathogen through somatic hybridization.</title>
        <authorList>
            <person name="Li F."/>
            <person name="Upadhyaya N.M."/>
            <person name="Sperschneider J."/>
            <person name="Matny O."/>
            <person name="Nguyen-Phuc H."/>
            <person name="Mago R."/>
            <person name="Raley C."/>
            <person name="Miller M.E."/>
            <person name="Silverstein K.A.T."/>
            <person name="Henningsen E."/>
            <person name="Hirsch C.D."/>
            <person name="Visser B."/>
            <person name="Pretorius Z.A."/>
            <person name="Steffenson B.J."/>
            <person name="Schwessinger B."/>
            <person name="Dodds P.N."/>
            <person name="Figueroa M."/>
        </authorList>
    </citation>
    <scope>NUCLEOTIDE SEQUENCE [LARGE SCALE GENOMIC DNA]</scope>
    <source>
        <strain evidence="3">21-0</strain>
    </source>
</reference>
<feature type="region of interest" description="Disordered" evidence="1">
    <location>
        <begin position="62"/>
        <end position="181"/>
    </location>
</feature>
<organism evidence="3 4">
    <name type="scientific">Puccinia graminis f. sp. tritici</name>
    <dbReference type="NCBI Taxonomy" id="56615"/>
    <lineage>
        <taxon>Eukaryota</taxon>
        <taxon>Fungi</taxon>
        <taxon>Dikarya</taxon>
        <taxon>Basidiomycota</taxon>
        <taxon>Pucciniomycotina</taxon>
        <taxon>Pucciniomycetes</taxon>
        <taxon>Pucciniales</taxon>
        <taxon>Pucciniaceae</taxon>
        <taxon>Puccinia</taxon>
    </lineage>
</organism>
<feature type="chain" id="PRO_5022951403" description="Golgi to ER traffic-protein" evidence="2">
    <location>
        <begin position="21"/>
        <end position="1214"/>
    </location>
</feature>
<proteinExistence type="predicted"/>